<evidence type="ECO:0000259" key="1">
    <source>
        <dbReference type="Pfam" id="PF11716"/>
    </source>
</evidence>
<dbReference type="SUPFAM" id="SSF55718">
    <property type="entry name" value="SCP-like"/>
    <property type="match status" value="1"/>
</dbReference>
<dbReference type="Proteomes" id="UP001501326">
    <property type="component" value="Unassembled WGS sequence"/>
</dbReference>
<dbReference type="InterPro" id="IPR024344">
    <property type="entry name" value="MDMPI_metal-binding"/>
</dbReference>
<name>A0ABN3UCQ5_9MICO</name>
<proteinExistence type="predicted"/>
<gene>
    <name evidence="2" type="ORF">GCM10009867_01320</name>
</gene>
<dbReference type="Gene3D" id="3.30.1050.20">
    <property type="match status" value="1"/>
</dbReference>
<dbReference type="NCBIfam" id="TIGR03083">
    <property type="entry name" value="maleylpyruvate isomerase family mycothiol-dependent enzyme"/>
    <property type="match status" value="1"/>
</dbReference>
<dbReference type="Pfam" id="PF11716">
    <property type="entry name" value="MDMPI_N"/>
    <property type="match status" value="1"/>
</dbReference>
<dbReference type="Gene3D" id="1.20.120.450">
    <property type="entry name" value="dinb family like domain"/>
    <property type="match status" value="1"/>
</dbReference>
<organism evidence="2 3">
    <name type="scientific">Pedococcus aerophilus</name>
    <dbReference type="NCBI Taxonomy" id="436356"/>
    <lineage>
        <taxon>Bacteria</taxon>
        <taxon>Bacillati</taxon>
        <taxon>Actinomycetota</taxon>
        <taxon>Actinomycetes</taxon>
        <taxon>Micrococcales</taxon>
        <taxon>Intrasporangiaceae</taxon>
        <taxon>Pedococcus</taxon>
    </lineage>
</organism>
<evidence type="ECO:0000313" key="3">
    <source>
        <dbReference type="Proteomes" id="UP001501326"/>
    </source>
</evidence>
<sequence>MTDVNPDDVSPAHDRDLLADHTARLLATTARLDDVSAPSLCDGWSRGHVLAHLARNAEAIERLAGWAVTGERQDMYPGGTASRDAEIEAGAGRGPAEQLADLTRTARSLEPALEALDGPLAAERVEMRGGYEVAAVRLPFLRLREVVFHHVDLDAGFSFDDVQPELLRGFVGDAVDRLAVGRTPPDVTLVADEGDSWQVGAGTTTVRGSLGGLVLWLSRRIDTGVTSPEGTVPGLPRGA</sequence>
<dbReference type="GO" id="GO:0016853">
    <property type="term" value="F:isomerase activity"/>
    <property type="evidence" value="ECO:0007669"/>
    <property type="project" value="UniProtKB-KW"/>
</dbReference>
<evidence type="ECO:0000313" key="2">
    <source>
        <dbReference type="EMBL" id="GAA2730271.1"/>
    </source>
</evidence>
<comment type="caution">
    <text evidence="2">The sequence shown here is derived from an EMBL/GenBank/DDBJ whole genome shotgun (WGS) entry which is preliminary data.</text>
</comment>
<dbReference type="SUPFAM" id="SSF109854">
    <property type="entry name" value="DinB/YfiT-like putative metalloenzymes"/>
    <property type="match status" value="1"/>
</dbReference>
<reference evidence="2 3" key="1">
    <citation type="journal article" date="2019" name="Int. J. Syst. Evol. Microbiol.">
        <title>The Global Catalogue of Microorganisms (GCM) 10K type strain sequencing project: providing services to taxonomists for standard genome sequencing and annotation.</title>
        <authorList>
            <consortium name="The Broad Institute Genomics Platform"/>
            <consortium name="The Broad Institute Genome Sequencing Center for Infectious Disease"/>
            <person name="Wu L."/>
            <person name="Ma J."/>
        </authorList>
    </citation>
    <scope>NUCLEOTIDE SEQUENCE [LARGE SCALE GENOMIC DNA]</scope>
    <source>
        <strain evidence="2 3">JCM 16378</strain>
    </source>
</reference>
<dbReference type="EMBL" id="BAAARN010000001">
    <property type="protein sequence ID" value="GAA2730271.1"/>
    <property type="molecule type" value="Genomic_DNA"/>
</dbReference>
<keyword evidence="2" id="KW-0413">Isomerase</keyword>
<accession>A0ABN3UCQ5</accession>
<dbReference type="InterPro" id="IPR017517">
    <property type="entry name" value="Maleyloyr_isom"/>
</dbReference>
<dbReference type="InterPro" id="IPR034660">
    <property type="entry name" value="DinB/YfiT-like"/>
</dbReference>
<dbReference type="InterPro" id="IPR036527">
    <property type="entry name" value="SCP2_sterol-bd_dom_sf"/>
</dbReference>
<protein>
    <submittedName>
        <fullName evidence="2">Maleylpyruvate isomerase family mycothiol-dependent enzyme</fullName>
    </submittedName>
</protein>
<feature type="domain" description="Mycothiol-dependent maleylpyruvate isomerase metal-binding" evidence="1">
    <location>
        <begin position="19"/>
        <end position="153"/>
    </location>
</feature>
<keyword evidence="3" id="KW-1185">Reference proteome</keyword>